<gene>
    <name evidence="1" type="ORF">C3Z13_10345</name>
</gene>
<sequence>MKNHNIPKLRYPEFTDAWEKC</sequence>
<proteinExistence type="predicted"/>
<evidence type="ECO:0000313" key="2">
    <source>
        <dbReference type="Proteomes" id="UP000237229"/>
    </source>
</evidence>
<reference evidence="1 2" key="1">
    <citation type="submission" date="2018-02" db="EMBL/GenBank/DDBJ databases">
        <title>Classification genera of Pasteurellaceae by whole genome sequence comparison.</title>
        <authorList>
            <person name="Christensen H."/>
        </authorList>
    </citation>
    <scope>NUCLEOTIDE SEQUENCE [LARGE SCALE GENOMIC DNA]</scope>
    <source>
        <strain evidence="1 2">20186H4H1</strain>
    </source>
</reference>
<accession>A0ABX4ZQC7</accession>
<evidence type="ECO:0000313" key="1">
    <source>
        <dbReference type="EMBL" id="POY41718.1"/>
    </source>
</evidence>
<dbReference type="Proteomes" id="UP000237229">
    <property type="component" value="Unassembled WGS sequence"/>
</dbReference>
<keyword evidence="2" id="KW-1185">Reference proteome</keyword>
<name>A0ABX4ZQC7_9PAST</name>
<keyword evidence="1" id="KW-0540">Nuclease</keyword>
<protein>
    <submittedName>
        <fullName evidence="1">Restriction endonuclease subunit S</fullName>
    </submittedName>
</protein>
<comment type="caution">
    <text evidence="1">The sequence shown here is derived from an EMBL/GenBank/DDBJ whole genome shotgun (WGS) entry which is preliminary data.</text>
</comment>
<keyword evidence="1" id="KW-0255">Endonuclease</keyword>
<dbReference type="EMBL" id="PQVI01000140">
    <property type="protein sequence ID" value="POY41718.1"/>
    <property type="molecule type" value="Genomic_DNA"/>
</dbReference>
<organism evidence="1 2">
    <name type="scientific">Avibacterium endocarditidis</name>
    <dbReference type="NCBI Taxonomy" id="380674"/>
    <lineage>
        <taxon>Bacteria</taxon>
        <taxon>Pseudomonadati</taxon>
        <taxon>Pseudomonadota</taxon>
        <taxon>Gammaproteobacteria</taxon>
        <taxon>Pasteurellales</taxon>
        <taxon>Pasteurellaceae</taxon>
        <taxon>Avibacterium</taxon>
    </lineage>
</organism>
<dbReference type="GO" id="GO:0004519">
    <property type="term" value="F:endonuclease activity"/>
    <property type="evidence" value="ECO:0007669"/>
    <property type="project" value="UniProtKB-KW"/>
</dbReference>
<feature type="non-terminal residue" evidence="1">
    <location>
        <position position="21"/>
    </location>
</feature>
<keyword evidence="1" id="KW-0378">Hydrolase</keyword>